<evidence type="ECO:0000313" key="4">
    <source>
        <dbReference type="EMBL" id="MBB2181669.1"/>
    </source>
</evidence>
<dbReference type="InterPro" id="IPR031107">
    <property type="entry name" value="Small_HSP"/>
</dbReference>
<dbReference type="CDD" id="cd06471">
    <property type="entry name" value="ACD_LpsHSP_like"/>
    <property type="match status" value="1"/>
</dbReference>
<comment type="caution">
    <text evidence="4">The sequence shown here is derived from an EMBL/GenBank/DDBJ whole genome shotgun (WGS) entry which is preliminary data.</text>
</comment>
<organism evidence="4 5">
    <name type="scientific">Variimorphobacter saccharofermentans</name>
    <dbReference type="NCBI Taxonomy" id="2755051"/>
    <lineage>
        <taxon>Bacteria</taxon>
        <taxon>Bacillati</taxon>
        <taxon>Bacillota</taxon>
        <taxon>Clostridia</taxon>
        <taxon>Lachnospirales</taxon>
        <taxon>Lachnospiraceae</taxon>
        <taxon>Variimorphobacter</taxon>
    </lineage>
</organism>
<dbReference type="Gene3D" id="2.60.40.790">
    <property type="match status" value="1"/>
</dbReference>
<proteinExistence type="inferred from homology"/>
<comment type="similarity">
    <text evidence="1 2">Belongs to the small heat shock protein (HSP20) family.</text>
</comment>
<dbReference type="PROSITE" id="PS01031">
    <property type="entry name" value="SHSP"/>
    <property type="match status" value="1"/>
</dbReference>
<reference evidence="4 5" key="1">
    <citation type="submission" date="2020-07" db="EMBL/GenBank/DDBJ databases">
        <title>Characterization and genome sequencing of isolate MD1, a novel member within the family Lachnospiraceae.</title>
        <authorList>
            <person name="Rettenmaier R."/>
            <person name="Di Bello L."/>
            <person name="Zinser C."/>
            <person name="Scheitz K."/>
            <person name="Liebl W."/>
            <person name="Zverlov V."/>
        </authorList>
    </citation>
    <scope>NUCLEOTIDE SEQUENCE [LARGE SCALE GENOMIC DNA]</scope>
    <source>
        <strain evidence="4 5">MD1</strain>
    </source>
</reference>
<dbReference type="Proteomes" id="UP000574276">
    <property type="component" value="Unassembled WGS sequence"/>
</dbReference>
<dbReference type="RefSeq" id="WP_228351437.1">
    <property type="nucleotide sequence ID" value="NZ_JACEGA010000001.1"/>
</dbReference>
<dbReference type="Pfam" id="PF00011">
    <property type="entry name" value="HSP20"/>
    <property type="match status" value="1"/>
</dbReference>
<dbReference type="SUPFAM" id="SSF49764">
    <property type="entry name" value="HSP20-like chaperones"/>
    <property type="match status" value="1"/>
</dbReference>
<dbReference type="EMBL" id="JACEGA010000001">
    <property type="protein sequence ID" value="MBB2181669.1"/>
    <property type="molecule type" value="Genomic_DNA"/>
</dbReference>
<dbReference type="PANTHER" id="PTHR11527">
    <property type="entry name" value="HEAT-SHOCK PROTEIN 20 FAMILY MEMBER"/>
    <property type="match status" value="1"/>
</dbReference>
<protein>
    <submittedName>
        <fullName evidence="4">Hsp20/alpha crystallin family protein</fullName>
    </submittedName>
</protein>
<gene>
    <name evidence="4" type="ORF">H0486_02105</name>
</gene>
<sequence length="142" mass="16790">MLLPSIFDDKFVDRFFDDMFSFPAMFRMPASSWMETNIKDMGNEYELEIGLPGYDKKDIHAHLENGYLTISAEKQDVKEDKEKGKYIRRERYFGSCKRSFYVGNNLKEEDFHASFENGILKLTFPKEDSPAKIEQKKYIEIE</sequence>
<dbReference type="AlphaFoldDB" id="A0A839JYJ0"/>
<keyword evidence="5" id="KW-1185">Reference proteome</keyword>
<name>A0A839JYJ0_9FIRM</name>
<feature type="domain" description="SHSP" evidence="3">
    <location>
        <begin position="25"/>
        <end position="142"/>
    </location>
</feature>
<dbReference type="InterPro" id="IPR002068">
    <property type="entry name" value="A-crystallin/Hsp20_dom"/>
</dbReference>
<dbReference type="InterPro" id="IPR008978">
    <property type="entry name" value="HSP20-like_chaperone"/>
</dbReference>
<evidence type="ECO:0000256" key="2">
    <source>
        <dbReference type="RuleBase" id="RU003616"/>
    </source>
</evidence>
<evidence type="ECO:0000313" key="5">
    <source>
        <dbReference type="Proteomes" id="UP000574276"/>
    </source>
</evidence>
<evidence type="ECO:0000256" key="1">
    <source>
        <dbReference type="PROSITE-ProRule" id="PRU00285"/>
    </source>
</evidence>
<evidence type="ECO:0000259" key="3">
    <source>
        <dbReference type="PROSITE" id="PS01031"/>
    </source>
</evidence>
<accession>A0A839JYJ0</accession>